<gene>
    <name evidence="1" type="ORF">S01H1_61956</name>
</gene>
<accession>X0X5B6</accession>
<dbReference type="AlphaFoldDB" id="X0X5B6"/>
<evidence type="ECO:0000313" key="1">
    <source>
        <dbReference type="EMBL" id="GAG38220.1"/>
    </source>
</evidence>
<feature type="non-terminal residue" evidence="1">
    <location>
        <position position="1"/>
    </location>
</feature>
<feature type="non-terminal residue" evidence="1">
    <location>
        <position position="253"/>
    </location>
</feature>
<comment type="caution">
    <text evidence="1">The sequence shown here is derived from an EMBL/GenBank/DDBJ whole genome shotgun (WGS) entry which is preliminary data.</text>
</comment>
<organism evidence="1">
    <name type="scientific">marine sediment metagenome</name>
    <dbReference type="NCBI Taxonomy" id="412755"/>
    <lineage>
        <taxon>unclassified sequences</taxon>
        <taxon>metagenomes</taxon>
        <taxon>ecological metagenomes</taxon>
    </lineage>
</organism>
<sequence length="253" mass="28773">TILRWELGKSHSRRKDFREDIVWSSAVYDICVGQLIHVPTQMKLTNALPNRKKAALRYGDWALRMLDPKTVYIEWSDFMPERILQVNVKAAREIIEFWGDKAKPIKAEIDKHPKKDREKLLAELWVEFDLVDHENGRVVWASQGNKADTSQSGEKLFGPEPWLKVVENGKQTKEQVPFLPIIVAAGGTTVDYDPAHQLKPLLYPVYMTEQWAVTNIAATIMMSQQIAAGSSAADVYSGVGAEDIEEDWEGPRR</sequence>
<proteinExistence type="predicted"/>
<reference evidence="1" key="1">
    <citation type="journal article" date="2014" name="Front. Microbiol.">
        <title>High frequency of phylogenetically diverse reductive dehalogenase-homologous genes in deep subseafloor sedimentary metagenomes.</title>
        <authorList>
            <person name="Kawai M."/>
            <person name="Futagami T."/>
            <person name="Toyoda A."/>
            <person name="Takaki Y."/>
            <person name="Nishi S."/>
            <person name="Hori S."/>
            <person name="Arai W."/>
            <person name="Tsubouchi T."/>
            <person name="Morono Y."/>
            <person name="Uchiyama I."/>
            <person name="Ito T."/>
            <person name="Fujiyama A."/>
            <person name="Inagaki F."/>
            <person name="Takami H."/>
        </authorList>
    </citation>
    <scope>NUCLEOTIDE SEQUENCE</scope>
    <source>
        <strain evidence="1">Expedition CK06-06</strain>
    </source>
</reference>
<name>X0X5B6_9ZZZZ</name>
<dbReference type="EMBL" id="BARS01040667">
    <property type="protein sequence ID" value="GAG38220.1"/>
    <property type="molecule type" value="Genomic_DNA"/>
</dbReference>
<protein>
    <submittedName>
        <fullName evidence="1">Uncharacterized protein</fullName>
    </submittedName>
</protein>